<keyword evidence="1" id="KW-0687">Ribonucleoprotein</keyword>
<proteinExistence type="predicted"/>
<dbReference type="InterPro" id="IPR012677">
    <property type="entry name" value="Nucleotide-bd_a/b_plait_sf"/>
</dbReference>
<reference evidence="1 2" key="1">
    <citation type="submission" date="2015-09" db="EMBL/GenBank/DDBJ databases">
        <title>Trachymyrmex zeteki WGS genome.</title>
        <authorList>
            <person name="Nygaard S."/>
            <person name="Hu H."/>
            <person name="Boomsma J."/>
            <person name="Zhang G."/>
        </authorList>
    </citation>
    <scope>NUCLEOTIDE SEQUENCE [LARGE SCALE GENOMIC DNA]</scope>
    <source>
        <strain evidence="1">Tzet28-1</strain>
        <tissue evidence="1">Whole body</tissue>
    </source>
</reference>
<dbReference type="InterPro" id="IPR035979">
    <property type="entry name" value="RBD_domain_sf"/>
</dbReference>
<dbReference type="Proteomes" id="UP000075809">
    <property type="component" value="Unassembled WGS sequence"/>
</dbReference>
<feature type="non-terminal residue" evidence="1">
    <location>
        <position position="1"/>
    </location>
</feature>
<dbReference type="Gene3D" id="3.30.70.330">
    <property type="match status" value="1"/>
</dbReference>
<accession>A0A151WMG5</accession>
<dbReference type="SUPFAM" id="SSF54928">
    <property type="entry name" value="RNA-binding domain, RBD"/>
    <property type="match status" value="1"/>
</dbReference>
<name>A0A151WMG5_9HYME</name>
<protein>
    <submittedName>
        <fullName evidence="1">Heterogeneous nuclear ribonucleoprotein L</fullName>
    </submittedName>
</protein>
<dbReference type="EMBL" id="KQ982944">
    <property type="protein sequence ID" value="KYQ48895.1"/>
    <property type="molecule type" value="Genomic_DNA"/>
</dbReference>
<dbReference type="GO" id="GO:1990904">
    <property type="term" value="C:ribonucleoprotein complex"/>
    <property type="evidence" value="ECO:0007669"/>
    <property type="project" value="UniProtKB-KW"/>
</dbReference>
<keyword evidence="2" id="KW-1185">Reference proteome</keyword>
<sequence>IITFDSVESATRAKETLHGADIYSGCCTLKIDFAKPRLLKRAEYQSTKYLYREAHKSQMQSISMHICMHPVEDL</sequence>
<evidence type="ECO:0000313" key="1">
    <source>
        <dbReference type="EMBL" id="KYQ48895.1"/>
    </source>
</evidence>
<dbReference type="GO" id="GO:0003676">
    <property type="term" value="F:nucleic acid binding"/>
    <property type="evidence" value="ECO:0007669"/>
    <property type="project" value="InterPro"/>
</dbReference>
<dbReference type="AlphaFoldDB" id="A0A151WMG5"/>
<gene>
    <name evidence="1" type="ORF">ALC60_11949</name>
</gene>
<evidence type="ECO:0000313" key="2">
    <source>
        <dbReference type="Proteomes" id="UP000075809"/>
    </source>
</evidence>
<organism evidence="1 2">
    <name type="scientific">Mycetomoellerius zeteki</name>
    <dbReference type="NCBI Taxonomy" id="64791"/>
    <lineage>
        <taxon>Eukaryota</taxon>
        <taxon>Metazoa</taxon>
        <taxon>Ecdysozoa</taxon>
        <taxon>Arthropoda</taxon>
        <taxon>Hexapoda</taxon>
        <taxon>Insecta</taxon>
        <taxon>Pterygota</taxon>
        <taxon>Neoptera</taxon>
        <taxon>Endopterygota</taxon>
        <taxon>Hymenoptera</taxon>
        <taxon>Apocrita</taxon>
        <taxon>Aculeata</taxon>
        <taxon>Formicoidea</taxon>
        <taxon>Formicidae</taxon>
        <taxon>Myrmicinae</taxon>
        <taxon>Mycetomoellerius</taxon>
    </lineage>
</organism>
<dbReference type="STRING" id="64791.A0A151WMG5"/>